<gene>
    <name evidence="1" type="ORF">PS645_02369</name>
</gene>
<protein>
    <recommendedName>
        <fullName evidence="3">Type 1 fimbrial protein</fullName>
    </recommendedName>
</protein>
<dbReference type="AlphaFoldDB" id="A0A5E6SQ60"/>
<sequence length="132" mass="14000">MLIKDFFVVADTQETILQCQGMIDMKLSVVALGALLLMPLVLAAGPRIESGTISFAGSIVEAGCAVERAGSMRSPEFRRLLVVPGVEVDVSTYQNACSHGAMPLSTTFEPFYARAIESSPGSGIGIVTVTYR</sequence>
<evidence type="ECO:0008006" key="3">
    <source>
        <dbReference type="Google" id="ProtNLM"/>
    </source>
</evidence>
<reference evidence="1 2" key="1">
    <citation type="submission" date="2019-09" db="EMBL/GenBank/DDBJ databases">
        <authorList>
            <person name="Chandra G."/>
            <person name="Truman W A."/>
        </authorList>
    </citation>
    <scope>NUCLEOTIDE SEQUENCE [LARGE SCALE GENOMIC DNA]</scope>
    <source>
        <strain evidence="1">PS645</strain>
    </source>
</reference>
<proteinExistence type="predicted"/>
<organism evidence="1 2">
    <name type="scientific">Pseudomonas fluorescens</name>
    <dbReference type="NCBI Taxonomy" id="294"/>
    <lineage>
        <taxon>Bacteria</taxon>
        <taxon>Pseudomonadati</taxon>
        <taxon>Pseudomonadota</taxon>
        <taxon>Gammaproteobacteria</taxon>
        <taxon>Pseudomonadales</taxon>
        <taxon>Pseudomonadaceae</taxon>
        <taxon>Pseudomonas</taxon>
    </lineage>
</organism>
<accession>A0A5E6SQ60</accession>
<dbReference type="Proteomes" id="UP000325607">
    <property type="component" value="Unassembled WGS sequence"/>
</dbReference>
<evidence type="ECO:0000313" key="2">
    <source>
        <dbReference type="Proteomes" id="UP000325607"/>
    </source>
</evidence>
<dbReference type="RefSeq" id="WP_224787698.1">
    <property type="nucleotide sequence ID" value="NZ_CABVGX010000016.1"/>
</dbReference>
<name>A0A5E6SQ60_PSEFL</name>
<dbReference type="EMBL" id="CABVGX010000016">
    <property type="protein sequence ID" value="VVM82921.1"/>
    <property type="molecule type" value="Genomic_DNA"/>
</dbReference>
<evidence type="ECO:0000313" key="1">
    <source>
        <dbReference type="EMBL" id="VVM82921.1"/>
    </source>
</evidence>